<gene>
    <name evidence="1" type="ORF">G436_4141</name>
</gene>
<protein>
    <submittedName>
        <fullName evidence="1">Uncharacterized protein</fullName>
    </submittedName>
</protein>
<proteinExistence type="predicted"/>
<organism evidence="1">
    <name type="scientific">Leptospira interrogans serovar Hardjo str. Norma</name>
    <dbReference type="NCBI Taxonomy" id="1279460"/>
    <lineage>
        <taxon>Bacteria</taxon>
        <taxon>Pseudomonadati</taxon>
        <taxon>Spirochaetota</taxon>
        <taxon>Spirochaetia</taxon>
        <taxon>Leptospirales</taxon>
        <taxon>Leptospiraceae</taxon>
        <taxon>Leptospira</taxon>
    </lineage>
</organism>
<dbReference type="PATRIC" id="fig|1279460.3.peg.4233"/>
<sequence length="59" mass="6682">MVESVLLSYFERPFGNETLSSGKLEFGITRKGSMLEELSRTLFQIKAVFASMDALHRVL</sequence>
<dbReference type="AlphaFoldDB" id="A0A0M5L960"/>
<dbReference type="EMBL" id="CP012603">
    <property type="protein sequence ID" value="ALE41278.1"/>
    <property type="molecule type" value="Genomic_DNA"/>
</dbReference>
<name>A0A0M5L960_LEPIR</name>
<evidence type="ECO:0000313" key="2">
    <source>
        <dbReference type="Proteomes" id="UP000056502"/>
    </source>
</evidence>
<accession>A0A0M5L960</accession>
<reference evidence="1 2" key="1">
    <citation type="journal article" date="2015" name="Genome Announc.">
        <title>Whole-Genome Sequence of Leptospira interrogans Serovar Hardjo Subtype Hardjoprajitno Strain Norma, Isolated from Cattle in a Leptospirosis Outbreak in Brazil.</title>
        <authorList>
            <person name="Cosate M.R."/>
            <person name="Soares S.C."/>
            <person name="Mendes T.A."/>
            <person name="Raittz R.T."/>
            <person name="Moreira E.C."/>
            <person name="Leite R."/>
            <person name="Fernandes G.R."/>
            <person name="Haddad J.P."/>
            <person name="Ortega J.M."/>
        </authorList>
    </citation>
    <scope>NUCLEOTIDE SEQUENCE [LARGE SCALE GENOMIC DNA]</scope>
    <source>
        <strain evidence="1 2">Norma</strain>
    </source>
</reference>
<evidence type="ECO:0000313" key="1">
    <source>
        <dbReference type="EMBL" id="ALE41278.1"/>
    </source>
</evidence>
<dbReference type="Proteomes" id="UP000056502">
    <property type="component" value="Chromosome I"/>
</dbReference>